<name>A0A7S0Q764_9EUKA</name>
<protein>
    <submittedName>
        <fullName evidence="1">Uncharacterized protein</fullName>
    </submittedName>
</protein>
<sequence length="349" mass="38419">MAELQNDACDTTCTGTYKLYNTKEEMVLTGEDDSKVWARAASRIKKLVPPAALAGKGTFITPMRARGKRNGNLGLWDLEIVAPDDATLTTFIGLITAGGEWRICKPWTKFNSAGAISILVPDEERIGPLVYALVALGKAAHVGYSNQVPMAFGFGKAALIVSVSAQQLVERMPTREAVDEDVVTIGLNNTEGTLRAEVHDRVLADAGTADVAILGELERIDTLPGSTFIRWMFETFGVAENSLGLWSLRDDYTEGAFVVRFPELSKTRAIRDGFAAQCKQEEWYTPTPGDHKGKFGAGHPPKLLFAKGPTALRIVAKKFARWQFARALWPIRACDRQLRVRTAHSRRLR</sequence>
<accession>A0A7S0Q764</accession>
<evidence type="ECO:0000313" key="1">
    <source>
        <dbReference type="EMBL" id="CAD8620923.1"/>
    </source>
</evidence>
<dbReference type="AlphaFoldDB" id="A0A7S0Q764"/>
<proteinExistence type="predicted"/>
<organism evidence="1">
    <name type="scientific">Coccolithus braarudii</name>
    <dbReference type="NCBI Taxonomy" id="221442"/>
    <lineage>
        <taxon>Eukaryota</taxon>
        <taxon>Haptista</taxon>
        <taxon>Haptophyta</taxon>
        <taxon>Prymnesiophyceae</taxon>
        <taxon>Coccolithales</taxon>
        <taxon>Coccolithaceae</taxon>
        <taxon>Coccolithus</taxon>
    </lineage>
</organism>
<reference evidence="1" key="1">
    <citation type="submission" date="2021-01" db="EMBL/GenBank/DDBJ databases">
        <authorList>
            <person name="Corre E."/>
            <person name="Pelletier E."/>
            <person name="Niang G."/>
            <person name="Scheremetjew M."/>
            <person name="Finn R."/>
            <person name="Kale V."/>
            <person name="Holt S."/>
            <person name="Cochrane G."/>
            <person name="Meng A."/>
            <person name="Brown T."/>
            <person name="Cohen L."/>
        </authorList>
    </citation>
    <scope>NUCLEOTIDE SEQUENCE</scope>
    <source>
        <strain evidence="1">PLY182g</strain>
    </source>
</reference>
<dbReference type="EMBL" id="HBEY01050535">
    <property type="protein sequence ID" value="CAD8620923.1"/>
    <property type="molecule type" value="Transcribed_RNA"/>
</dbReference>
<gene>
    <name evidence="1" type="ORF">CPEL01642_LOCUS24306</name>
</gene>